<dbReference type="AlphaFoldDB" id="A0AAF0PUY9"/>
<keyword evidence="2" id="KW-1185">Reference proteome</keyword>
<reference evidence="1" key="1">
    <citation type="submission" date="2023-08" db="EMBL/GenBank/DDBJ databases">
        <title>A de novo genome assembly of Solanum verrucosum Schlechtendal, a Mexican diploid species geographically isolated from the other diploid A-genome species in potato relatives.</title>
        <authorList>
            <person name="Hosaka K."/>
        </authorList>
    </citation>
    <scope>NUCLEOTIDE SEQUENCE</scope>
    <source>
        <tissue evidence="1">Young leaves</tissue>
    </source>
</reference>
<dbReference type="Proteomes" id="UP001234989">
    <property type="component" value="Chromosome 1"/>
</dbReference>
<sequence>MSIRCGTADISHEVKDFEGCTFTGCFRFIDSEHVQGAVGVTIMNGILNILSTKSLSHSSRCSGYYVCWTPSIVAV</sequence>
<dbReference type="EMBL" id="CP133612">
    <property type="protein sequence ID" value="WMV11266.1"/>
    <property type="molecule type" value="Genomic_DNA"/>
</dbReference>
<protein>
    <submittedName>
        <fullName evidence="1">Uncharacterized protein</fullName>
    </submittedName>
</protein>
<gene>
    <name evidence="1" type="ORF">MTR67_004651</name>
</gene>
<name>A0AAF0PUY9_SOLVR</name>
<organism evidence="1 2">
    <name type="scientific">Solanum verrucosum</name>
    <dbReference type="NCBI Taxonomy" id="315347"/>
    <lineage>
        <taxon>Eukaryota</taxon>
        <taxon>Viridiplantae</taxon>
        <taxon>Streptophyta</taxon>
        <taxon>Embryophyta</taxon>
        <taxon>Tracheophyta</taxon>
        <taxon>Spermatophyta</taxon>
        <taxon>Magnoliopsida</taxon>
        <taxon>eudicotyledons</taxon>
        <taxon>Gunneridae</taxon>
        <taxon>Pentapetalae</taxon>
        <taxon>asterids</taxon>
        <taxon>lamiids</taxon>
        <taxon>Solanales</taxon>
        <taxon>Solanaceae</taxon>
        <taxon>Solanoideae</taxon>
        <taxon>Solaneae</taxon>
        <taxon>Solanum</taxon>
    </lineage>
</organism>
<accession>A0AAF0PUY9</accession>
<proteinExistence type="predicted"/>
<evidence type="ECO:0000313" key="2">
    <source>
        <dbReference type="Proteomes" id="UP001234989"/>
    </source>
</evidence>
<evidence type="ECO:0000313" key="1">
    <source>
        <dbReference type="EMBL" id="WMV11266.1"/>
    </source>
</evidence>